<feature type="transmembrane region" description="Helical" evidence="2">
    <location>
        <begin position="247"/>
        <end position="269"/>
    </location>
</feature>
<organism evidence="3 4">
    <name type="scientific">Psychrobacter alimentarius</name>
    <dbReference type="NCBI Taxonomy" id="261164"/>
    <lineage>
        <taxon>Bacteria</taxon>
        <taxon>Pseudomonadati</taxon>
        <taxon>Pseudomonadota</taxon>
        <taxon>Gammaproteobacteria</taxon>
        <taxon>Moraxellales</taxon>
        <taxon>Moraxellaceae</taxon>
        <taxon>Psychrobacter</taxon>
    </lineage>
</organism>
<keyword evidence="4" id="KW-1185">Reference proteome</keyword>
<sequence length="545" mass="58332">MSIINQLEKTVTPAILGNSDDKNTVAYVGLLEQFYALLAARLALPQVYSHIMRADEGVTSDISVESPLFEQLWQDQAVQRLIIQELADTHHIDLLTTSQLLINAAPLAYRELKILADGQFLPAFLQTEQTALRQYLPIWSASAIAAPQISNSDSYQKRGVDVATVPVSEASLAAIKASNIDQEAVATSTASYVESASYLEDADKERTTENLVANTDGIHVNPSAHHWGDNSSMKREKVRTRNQRNDLLVRVFLLIIAIAGIGLAAWALLIKPNNTPPVEPVAAEPVAAPPVEVPAQVMTPVELIVGVDNSGSLYTCSATVGNEALQATLQQALNTSFGEQASTCELTIKAGVATDIATIPPQVLPNIFTTLRSTPFARLQLQNDRLTLEAPDSMLLQKMVADIQALAPTMLIDSTAPLPLPNNSSDGAAINNMAGMNGANMQFENGDIAPNSQFNNNYNGSGSGEYQASDDNTGDRVTPVLPAPNNGGFNNNSVPADIPSNIPRNTPNNTTPNRSSGPISPEEADDMANSVIVVEPAQVRGPQFK</sequence>
<keyword evidence="2" id="KW-0472">Membrane</keyword>
<protein>
    <submittedName>
        <fullName evidence="3">Outer membrane protein</fullName>
    </submittedName>
</protein>
<dbReference type="Proteomes" id="UP000076104">
    <property type="component" value="Chromosome"/>
</dbReference>
<evidence type="ECO:0000256" key="2">
    <source>
        <dbReference type="SAM" id="Phobius"/>
    </source>
</evidence>
<feature type="compositionally biased region" description="Low complexity" evidence="1">
    <location>
        <begin position="498"/>
        <end position="516"/>
    </location>
</feature>
<evidence type="ECO:0000256" key="1">
    <source>
        <dbReference type="SAM" id="MobiDB-lite"/>
    </source>
</evidence>
<proteinExistence type="predicted"/>
<gene>
    <name evidence="3" type="ORF">A3K91_0352</name>
</gene>
<evidence type="ECO:0000313" key="4">
    <source>
        <dbReference type="Proteomes" id="UP000076104"/>
    </source>
</evidence>
<dbReference type="GeneID" id="33059157"/>
<dbReference type="EMBL" id="CP014945">
    <property type="protein sequence ID" value="AMT95983.1"/>
    <property type="molecule type" value="Genomic_DNA"/>
</dbReference>
<reference evidence="3 4" key="1">
    <citation type="submission" date="2016-03" db="EMBL/GenBank/DDBJ databases">
        <title>Genome sequencing of Psychrobacter alimentarius PAMC 27889.</title>
        <authorList>
            <person name="Lee J."/>
            <person name="Kim O.-S."/>
        </authorList>
    </citation>
    <scope>NUCLEOTIDE SEQUENCE [LARGE SCALE GENOMIC DNA]</scope>
    <source>
        <strain evidence="3 4">PAMC 27889</strain>
    </source>
</reference>
<feature type="region of interest" description="Disordered" evidence="1">
    <location>
        <begin position="442"/>
        <end position="545"/>
    </location>
</feature>
<keyword evidence="2" id="KW-1133">Transmembrane helix</keyword>
<keyword evidence="2" id="KW-0812">Transmembrane</keyword>
<accession>A0ABM5ZVE5</accession>
<feature type="compositionally biased region" description="Low complexity" evidence="1">
    <location>
        <begin position="451"/>
        <end position="460"/>
    </location>
</feature>
<evidence type="ECO:0000313" key="3">
    <source>
        <dbReference type="EMBL" id="AMT95983.1"/>
    </source>
</evidence>
<name>A0ABM5ZVE5_9GAMM</name>
<dbReference type="RefSeq" id="WP_062843746.1">
    <property type="nucleotide sequence ID" value="NZ_CP014945.1"/>
</dbReference>